<sequence>MTQQATVGNESRSGRYRTVGSAALAVQPEAAAPQEARRPRLRLAPPMPVAAPRTPFVLLIVLVVVAGVLGILVLNTKIAEGGMQLTEMKKQQQQLDLREQQISQEIAQAESPGHLDAAAKRLGLVPAGAPAFIRLPDGKIIGVPQPATGKPSITSQ</sequence>
<name>A0A8J3JKY7_9ACTN</name>
<comment type="caution">
    <text evidence="2">The sequence shown here is derived from an EMBL/GenBank/DDBJ whole genome shotgun (WGS) entry which is preliminary data.</text>
</comment>
<dbReference type="AlphaFoldDB" id="A0A8J3JKY7"/>
<keyword evidence="1" id="KW-0812">Transmembrane</keyword>
<dbReference type="EMBL" id="BONF01000004">
    <property type="protein sequence ID" value="GIF79029.1"/>
    <property type="molecule type" value="Genomic_DNA"/>
</dbReference>
<proteinExistence type="predicted"/>
<gene>
    <name evidence="2" type="ORF">Cba03nite_03780</name>
</gene>
<evidence type="ECO:0000256" key="1">
    <source>
        <dbReference type="SAM" id="Phobius"/>
    </source>
</evidence>
<keyword evidence="1" id="KW-0472">Membrane</keyword>
<evidence type="ECO:0000313" key="2">
    <source>
        <dbReference type="EMBL" id="GIF79029.1"/>
    </source>
</evidence>
<evidence type="ECO:0008006" key="4">
    <source>
        <dbReference type="Google" id="ProtNLM"/>
    </source>
</evidence>
<dbReference type="Proteomes" id="UP000601223">
    <property type="component" value="Unassembled WGS sequence"/>
</dbReference>
<keyword evidence="1" id="KW-1133">Transmembrane helix</keyword>
<reference evidence="2 3" key="1">
    <citation type="submission" date="2021-01" db="EMBL/GenBank/DDBJ databases">
        <title>Whole genome shotgun sequence of Catellatospora bangladeshensis NBRC 107357.</title>
        <authorList>
            <person name="Komaki H."/>
            <person name="Tamura T."/>
        </authorList>
    </citation>
    <scope>NUCLEOTIDE SEQUENCE [LARGE SCALE GENOMIC DNA]</scope>
    <source>
        <strain evidence="2 3">NBRC 107357</strain>
    </source>
</reference>
<evidence type="ECO:0000313" key="3">
    <source>
        <dbReference type="Proteomes" id="UP000601223"/>
    </source>
</evidence>
<accession>A0A8J3JKY7</accession>
<dbReference type="RefSeq" id="WP_239125393.1">
    <property type="nucleotide sequence ID" value="NZ_JBHTGC010000001.1"/>
</dbReference>
<keyword evidence="3" id="KW-1185">Reference proteome</keyword>
<protein>
    <recommendedName>
        <fullName evidence="4">Cell division protein FtsL</fullName>
    </recommendedName>
</protein>
<feature type="transmembrane region" description="Helical" evidence="1">
    <location>
        <begin position="56"/>
        <end position="74"/>
    </location>
</feature>
<organism evidence="2 3">
    <name type="scientific">Catellatospora bangladeshensis</name>
    <dbReference type="NCBI Taxonomy" id="310355"/>
    <lineage>
        <taxon>Bacteria</taxon>
        <taxon>Bacillati</taxon>
        <taxon>Actinomycetota</taxon>
        <taxon>Actinomycetes</taxon>
        <taxon>Micromonosporales</taxon>
        <taxon>Micromonosporaceae</taxon>
        <taxon>Catellatospora</taxon>
    </lineage>
</organism>